<evidence type="ECO:0000256" key="10">
    <source>
        <dbReference type="ARBA" id="ARBA00023209"/>
    </source>
</evidence>
<keyword evidence="12" id="KW-0012">Acyltransferase</keyword>
<keyword evidence="11" id="KW-1208">Phospholipid metabolism</keyword>
<name>A0A9D4TZ32_CHLVU</name>
<dbReference type="AlphaFoldDB" id="A0A9D4TZ32"/>
<evidence type="ECO:0000256" key="6">
    <source>
        <dbReference type="ARBA" id="ARBA00022692"/>
    </source>
</evidence>
<evidence type="ECO:0000256" key="2">
    <source>
        <dbReference type="ARBA" id="ARBA00006675"/>
    </source>
</evidence>
<keyword evidence="4" id="KW-0444">Lipid biosynthesis</keyword>
<dbReference type="PANTHER" id="PTHR31201">
    <property type="entry name" value="OS01G0585100 PROTEIN"/>
    <property type="match status" value="1"/>
</dbReference>
<evidence type="ECO:0000256" key="4">
    <source>
        <dbReference type="ARBA" id="ARBA00022516"/>
    </source>
</evidence>
<dbReference type="EMBL" id="SIDB01000001">
    <property type="protein sequence ID" value="KAI3438392.1"/>
    <property type="molecule type" value="Genomic_DNA"/>
</dbReference>
<proteinExistence type="inferred from homology"/>
<feature type="transmembrane region" description="Helical" evidence="14">
    <location>
        <begin position="155"/>
        <end position="173"/>
    </location>
</feature>
<dbReference type="Pfam" id="PF10998">
    <property type="entry name" value="DUF2838"/>
    <property type="match status" value="1"/>
</dbReference>
<dbReference type="PANTHER" id="PTHR31201:SF1">
    <property type="entry name" value="GLYCEROPHOSPHOCHOLINE ACYLTRANSFERASE 1"/>
    <property type="match status" value="1"/>
</dbReference>
<evidence type="ECO:0000313" key="15">
    <source>
        <dbReference type="EMBL" id="KAI3438392.1"/>
    </source>
</evidence>
<evidence type="ECO:0000256" key="5">
    <source>
        <dbReference type="ARBA" id="ARBA00022679"/>
    </source>
</evidence>
<feature type="compositionally biased region" description="Polar residues" evidence="13">
    <location>
        <begin position="380"/>
        <end position="394"/>
    </location>
</feature>
<feature type="transmembrane region" description="Helical" evidence="14">
    <location>
        <begin position="319"/>
        <end position="339"/>
    </location>
</feature>
<dbReference type="OrthoDB" id="406287at2759"/>
<organism evidence="15 16">
    <name type="scientific">Chlorella vulgaris</name>
    <name type="common">Green alga</name>
    <dbReference type="NCBI Taxonomy" id="3077"/>
    <lineage>
        <taxon>Eukaryota</taxon>
        <taxon>Viridiplantae</taxon>
        <taxon>Chlorophyta</taxon>
        <taxon>core chlorophytes</taxon>
        <taxon>Trebouxiophyceae</taxon>
        <taxon>Chlorellales</taxon>
        <taxon>Chlorellaceae</taxon>
        <taxon>Chlorella clade</taxon>
        <taxon>Chlorella</taxon>
    </lineage>
</organism>
<sequence length="400" mass="45261">MSAQTSIAEPEVGSPVAAAAQEDSSIAAATATTIVQAIVEAGEFASLPPPNVVVRDEGESSSELEDDYEQLHVEDFLDTSLHVKANVEALLRKLLLPQRVLLQDKVTYVLFFFNLLLCSYLLGYSPQRFYRLYTVEAGALLVVRFITYKWSLQHYYLLDWCYVSNALLVGWIYCFPRSVMLFKICFAHAMGPLLWSILAFRNSIVPHSLDKMTSHFMHWYPACVCWASRWHPTDEMAAHLKSNPAERKRWESAGVVDLVVLPLLPYLLWATFYYLKVFVVSSKKIQERGYATLFNFSTASRRSLFGAVVLRAPLKLRPLVYMAVHVLLTSLTMLANLIWFQSYWATTTFLVCILAASLWSGANYYEYLAKKGLQRRAGSILSSGTQQPSQSVTVDSKKRS</sequence>
<evidence type="ECO:0000256" key="8">
    <source>
        <dbReference type="ARBA" id="ARBA00023098"/>
    </source>
</evidence>
<gene>
    <name evidence="15" type="ORF">D9Q98_000824</name>
</gene>
<dbReference type="GO" id="GO:0006656">
    <property type="term" value="P:phosphatidylcholine biosynthetic process"/>
    <property type="evidence" value="ECO:0007669"/>
    <property type="project" value="TreeGrafter"/>
</dbReference>
<keyword evidence="10" id="KW-0594">Phospholipid biosynthesis</keyword>
<evidence type="ECO:0000256" key="11">
    <source>
        <dbReference type="ARBA" id="ARBA00023264"/>
    </source>
</evidence>
<evidence type="ECO:0000256" key="13">
    <source>
        <dbReference type="SAM" id="MobiDB-lite"/>
    </source>
</evidence>
<comment type="subcellular location">
    <subcellularLocation>
        <location evidence="1">Membrane</location>
        <topology evidence="1">Multi-pass membrane protein</topology>
    </subcellularLocation>
</comment>
<feature type="transmembrane region" description="Helical" evidence="14">
    <location>
        <begin position="252"/>
        <end position="275"/>
    </location>
</feature>
<dbReference type="GO" id="GO:0016746">
    <property type="term" value="F:acyltransferase activity"/>
    <property type="evidence" value="ECO:0007669"/>
    <property type="project" value="UniProtKB-KW"/>
</dbReference>
<evidence type="ECO:0000256" key="7">
    <source>
        <dbReference type="ARBA" id="ARBA00022989"/>
    </source>
</evidence>
<feature type="transmembrane region" description="Helical" evidence="14">
    <location>
        <begin position="345"/>
        <end position="365"/>
    </location>
</feature>
<keyword evidence="16" id="KW-1185">Reference proteome</keyword>
<comment type="similarity">
    <text evidence="2">Belongs to the GPC1 family.</text>
</comment>
<keyword evidence="7 14" id="KW-1133">Transmembrane helix</keyword>
<feature type="transmembrane region" description="Helical" evidence="14">
    <location>
        <begin position="106"/>
        <end position="124"/>
    </location>
</feature>
<reference evidence="15" key="2">
    <citation type="submission" date="2020-11" db="EMBL/GenBank/DDBJ databases">
        <authorList>
            <person name="Cecchin M."/>
            <person name="Marcolungo L."/>
            <person name="Rossato M."/>
            <person name="Girolomoni L."/>
            <person name="Cosentino E."/>
            <person name="Cuine S."/>
            <person name="Li-Beisson Y."/>
            <person name="Delledonne M."/>
            <person name="Ballottari M."/>
        </authorList>
    </citation>
    <scope>NUCLEOTIDE SEQUENCE</scope>
    <source>
        <strain evidence="15">211/11P</strain>
        <tissue evidence="15">Whole cell</tissue>
    </source>
</reference>
<evidence type="ECO:0000256" key="12">
    <source>
        <dbReference type="ARBA" id="ARBA00023315"/>
    </source>
</evidence>
<accession>A0A9D4TZ32</accession>
<evidence type="ECO:0000256" key="3">
    <source>
        <dbReference type="ARBA" id="ARBA00019082"/>
    </source>
</evidence>
<dbReference type="GO" id="GO:0016020">
    <property type="term" value="C:membrane"/>
    <property type="evidence" value="ECO:0007669"/>
    <property type="project" value="UniProtKB-SubCell"/>
</dbReference>
<dbReference type="Proteomes" id="UP001055712">
    <property type="component" value="Unassembled WGS sequence"/>
</dbReference>
<keyword evidence="5" id="KW-0808">Transferase</keyword>
<feature type="transmembrane region" description="Helical" evidence="14">
    <location>
        <begin position="130"/>
        <end position="148"/>
    </location>
</feature>
<evidence type="ECO:0000256" key="9">
    <source>
        <dbReference type="ARBA" id="ARBA00023136"/>
    </source>
</evidence>
<feature type="transmembrane region" description="Helical" evidence="14">
    <location>
        <begin position="179"/>
        <end position="200"/>
    </location>
</feature>
<keyword evidence="8" id="KW-0443">Lipid metabolism</keyword>
<evidence type="ECO:0000256" key="1">
    <source>
        <dbReference type="ARBA" id="ARBA00004141"/>
    </source>
</evidence>
<reference evidence="15" key="1">
    <citation type="journal article" date="2019" name="Plant J.">
        <title>Chlorella vulgaris genome assembly and annotation reveals the molecular basis for metabolic acclimation to high light conditions.</title>
        <authorList>
            <person name="Cecchin M."/>
            <person name="Marcolungo L."/>
            <person name="Rossato M."/>
            <person name="Girolomoni L."/>
            <person name="Cosentino E."/>
            <person name="Cuine S."/>
            <person name="Li-Beisson Y."/>
            <person name="Delledonne M."/>
            <person name="Ballottari M."/>
        </authorList>
    </citation>
    <scope>NUCLEOTIDE SEQUENCE</scope>
    <source>
        <strain evidence="15">211/11P</strain>
    </source>
</reference>
<dbReference type="InterPro" id="IPR021261">
    <property type="entry name" value="GPCAT"/>
</dbReference>
<evidence type="ECO:0000256" key="14">
    <source>
        <dbReference type="SAM" id="Phobius"/>
    </source>
</evidence>
<keyword evidence="9 14" id="KW-0472">Membrane</keyword>
<comment type="caution">
    <text evidence="15">The sequence shown here is derived from an EMBL/GenBank/DDBJ whole genome shotgun (WGS) entry which is preliminary data.</text>
</comment>
<keyword evidence="6 14" id="KW-0812">Transmembrane</keyword>
<protein>
    <recommendedName>
        <fullName evidence="3">Glycerophosphocholine acyltransferase 1</fullName>
    </recommendedName>
</protein>
<evidence type="ECO:0000313" key="16">
    <source>
        <dbReference type="Proteomes" id="UP001055712"/>
    </source>
</evidence>
<feature type="region of interest" description="Disordered" evidence="13">
    <location>
        <begin position="380"/>
        <end position="400"/>
    </location>
</feature>